<dbReference type="EMBL" id="DSLA01000038">
    <property type="protein sequence ID" value="HEH35023.1"/>
    <property type="molecule type" value="Genomic_DNA"/>
</dbReference>
<feature type="domain" description="SWIM-type" evidence="2">
    <location>
        <begin position="52"/>
        <end position="94"/>
    </location>
</feature>
<evidence type="ECO:0000259" key="2">
    <source>
        <dbReference type="PROSITE" id="PS50966"/>
    </source>
</evidence>
<evidence type="ECO:0000313" key="3">
    <source>
        <dbReference type="EMBL" id="HEH35023.1"/>
    </source>
</evidence>
<accession>A0A7J2THF2</accession>
<dbReference type="GO" id="GO:0008270">
    <property type="term" value="F:zinc ion binding"/>
    <property type="evidence" value="ECO:0007669"/>
    <property type="project" value="UniProtKB-KW"/>
</dbReference>
<proteinExistence type="predicted"/>
<dbReference type="AlphaFoldDB" id="A0A7J2THF2"/>
<name>A0A7J2THF2_ARCFL</name>
<dbReference type="PROSITE" id="PS50966">
    <property type="entry name" value="ZF_SWIM"/>
    <property type="match status" value="1"/>
</dbReference>
<protein>
    <recommendedName>
        <fullName evidence="2">SWIM-type domain-containing protein</fullName>
    </recommendedName>
</protein>
<evidence type="ECO:0000256" key="1">
    <source>
        <dbReference type="PROSITE-ProRule" id="PRU00325"/>
    </source>
</evidence>
<keyword evidence="1" id="KW-0479">Metal-binding</keyword>
<gene>
    <name evidence="3" type="ORF">ENP88_02475</name>
</gene>
<keyword evidence="1" id="KW-0863">Zinc-finger</keyword>
<keyword evidence="1" id="KW-0862">Zinc</keyword>
<sequence length="111" mass="13353">MYRRILKNEVIEAAKKGIGYELYKALFLNYGKRGEKAFLYIYKNRVKKYRDFFVVVGREEYIVEEFFCTCPDFQINLRSRSPCAHIIAVEVAKILKCYDEIDTYYMDFQKI</sequence>
<organism evidence="3">
    <name type="scientific">Archaeoglobus fulgidus</name>
    <dbReference type="NCBI Taxonomy" id="2234"/>
    <lineage>
        <taxon>Archaea</taxon>
        <taxon>Methanobacteriati</taxon>
        <taxon>Methanobacteriota</taxon>
        <taxon>Archaeoglobi</taxon>
        <taxon>Archaeoglobales</taxon>
        <taxon>Archaeoglobaceae</taxon>
        <taxon>Archaeoglobus</taxon>
    </lineage>
</organism>
<reference evidence="3" key="1">
    <citation type="journal article" date="2020" name="mSystems">
        <title>Genome- and Community-Level Interaction Insights into Carbon Utilization and Element Cycling Functions of Hydrothermarchaeota in Hydrothermal Sediment.</title>
        <authorList>
            <person name="Zhou Z."/>
            <person name="Liu Y."/>
            <person name="Xu W."/>
            <person name="Pan J."/>
            <person name="Luo Z.H."/>
            <person name="Li M."/>
        </authorList>
    </citation>
    <scope>NUCLEOTIDE SEQUENCE [LARGE SCALE GENOMIC DNA]</scope>
    <source>
        <strain evidence="3">SpSt-26</strain>
    </source>
</reference>
<dbReference type="InterPro" id="IPR007527">
    <property type="entry name" value="Znf_SWIM"/>
</dbReference>
<comment type="caution">
    <text evidence="3">The sequence shown here is derived from an EMBL/GenBank/DDBJ whole genome shotgun (WGS) entry which is preliminary data.</text>
</comment>
<dbReference type="Pfam" id="PF04434">
    <property type="entry name" value="SWIM"/>
    <property type="match status" value="1"/>
</dbReference>